<comment type="caution">
    <text evidence="1">The sequence shown here is derived from an EMBL/GenBank/DDBJ whole genome shotgun (WGS) entry which is preliminary data.</text>
</comment>
<feature type="non-terminal residue" evidence="1">
    <location>
        <position position="144"/>
    </location>
</feature>
<reference evidence="1 2" key="1">
    <citation type="submission" date="2021-06" db="EMBL/GenBank/DDBJ databases">
        <authorList>
            <person name="Kallberg Y."/>
            <person name="Tangrot J."/>
            <person name="Rosling A."/>
        </authorList>
    </citation>
    <scope>NUCLEOTIDE SEQUENCE [LARGE SCALE GENOMIC DNA]</scope>
    <source>
        <strain evidence="1 2">120-4 pot B 10/14</strain>
    </source>
</reference>
<gene>
    <name evidence="1" type="ORF">GMARGA_LOCUS20759</name>
</gene>
<dbReference type="EMBL" id="CAJVQB010018529">
    <property type="protein sequence ID" value="CAG8787967.1"/>
    <property type="molecule type" value="Genomic_DNA"/>
</dbReference>
<sequence length="144" mass="16481">MNISDLLSKSESSQIDIIDDVDYKSNQIELIDEVDYKSNQIDIDKVNYESSQIDIINENYKLCGMACKHIFSVCQKFYPMPASEVSFFQVKEPEPEETVSVSFEDWVDRNQMTAADLEAIVNAGMKRKTKIAMYDNCPIPGFEL</sequence>
<proteinExistence type="predicted"/>
<evidence type="ECO:0000313" key="2">
    <source>
        <dbReference type="Proteomes" id="UP000789901"/>
    </source>
</evidence>
<name>A0ABN7VN39_GIGMA</name>
<protein>
    <submittedName>
        <fullName evidence="1">44729_t:CDS:1</fullName>
    </submittedName>
</protein>
<keyword evidence="2" id="KW-1185">Reference proteome</keyword>
<accession>A0ABN7VN39</accession>
<evidence type="ECO:0000313" key="1">
    <source>
        <dbReference type="EMBL" id="CAG8787967.1"/>
    </source>
</evidence>
<dbReference type="Proteomes" id="UP000789901">
    <property type="component" value="Unassembled WGS sequence"/>
</dbReference>
<organism evidence="1 2">
    <name type="scientific">Gigaspora margarita</name>
    <dbReference type="NCBI Taxonomy" id="4874"/>
    <lineage>
        <taxon>Eukaryota</taxon>
        <taxon>Fungi</taxon>
        <taxon>Fungi incertae sedis</taxon>
        <taxon>Mucoromycota</taxon>
        <taxon>Glomeromycotina</taxon>
        <taxon>Glomeromycetes</taxon>
        <taxon>Diversisporales</taxon>
        <taxon>Gigasporaceae</taxon>
        <taxon>Gigaspora</taxon>
    </lineage>
</organism>